<feature type="coiled-coil region" evidence="11">
    <location>
        <begin position="293"/>
        <end position="320"/>
    </location>
</feature>
<keyword evidence="7" id="KW-0547">Nucleotide-binding</keyword>
<dbReference type="Pfam" id="PF02367">
    <property type="entry name" value="TsaE"/>
    <property type="match status" value="1"/>
</dbReference>
<evidence type="ECO:0000256" key="3">
    <source>
        <dbReference type="ARBA" id="ARBA00019010"/>
    </source>
</evidence>
<protein>
    <recommendedName>
        <fullName evidence="3">tRNA threonylcarbamoyladenosine biosynthesis protein TsaE</fullName>
    </recommendedName>
    <alternativeName>
        <fullName evidence="10">t(6)A37 threonylcarbamoyladenosine biosynthesis protein TsaE</fullName>
    </alternativeName>
</protein>
<reference evidence="14 15" key="1">
    <citation type="journal article" date="2010" name="Cell">
        <title>The genome of Naegleria gruberi illuminates early eukaryotic versatility.</title>
        <authorList>
            <person name="Fritz-Laylin L.K."/>
            <person name="Prochnik S.E."/>
            <person name="Ginger M.L."/>
            <person name="Dacks J.B."/>
            <person name="Carpenter M.L."/>
            <person name="Field M.C."/>
            <person name="Kuo A."/>
            <person name="Paredez A."/>
            <person name="Chapman J."/>
            <person name="Pham J."/>
            <person name="Shu S."/>
            <person name="Neupane R."/>
            <person name="Cipriano M."/>
            <person name="Mancuso J."/>
            <person name="Tu H."/>
            <person name="Salamov A."/>
            <person name="Lindquist E."/>
            <person name="Shapiro H."/>
            <person name="Lucas S."/>
            <person name="Grigoriev I.V."/>
            <person name="Cande W.Z."/>
            <person name="Fulton C."/>
            <person name="Rokhsar D.S."/>
            <person name="Dawson S.C."/>
        </authorList>
    </citation>
    <scope>NUCLEOTIDE SEQUENCE [LARGE SCALE GENOMIC DNA]</scope>
    <source>
        <strain evidence="14 15">NEG-M</strain>
    </source>
</reference>
<feature type="transmembrane region" description="Helical" evidence="13">
    <location>
        <begin position="269"/>
        <end position="291"/>
    </location>
</feature>
<dbReference type="VEuPathDB" id="AmoebaDB:NAEGRDRAFT_57360"/>
<feature type="compositionally biased region" description="Low complexity" evidence="12">
    <location>
        <begin position="169"/>
        <end position="182"/>
    </location>
</feature>
<dbReference type="RefSeq" id="XP_002680077.1">
    <property type="nucleotide sequence ID" value="XM_002680031.1"/>
</dbReference>
<keyword evidence="9" id="KW-0460">Magnesium</keyword>
<evidence type="ECO:0000256" key="4">
    <source>
        <dbReference type="ARBA" id="ARBA00022490"/>
    </source>
</evidence>
<dbReference type="SUPFAM" id="SSF52540">
    <property type="entry name" value="P-loop containing nucleoside triphosphate hydrolases"/>
    <property type="match status" value="1"/>
</dbReference>
<keyword evidence="4" id="KW-0963">Cytoplasm</keyword>
<feature type="compositionally biased region" description="Low complexity" evidence="12">
    <location>
        <begin position="207"/>
        <end position="226"/>
    </location>
</feature>
<keyword evidence="13" id="KW-1133">Transmembrane helix</keyword>
<dbReference type="EMBL" id="GG738855">
    <property type="protein sequence ID" value="EFC47333.1"/>
    <property type="molecule type" value="Genomic_DNA"/>
</dbReference>
<evidence type="ECO:0000256" key="9">
    <source>
        <dbReference type="ARBA" id="ARBA00022842"/>
    </source>
</evidence>
<evidence type="ECO:0000256" key="6">
    <source>
        <dbReference type="ARBA" id="ARBA00022723"/>
    </source>
</evidence>
<comment type="subcellular location">
    <subcellularLocation>
        <location evidence="1">Cytoplasm</location>
    </subcellularLocation>
</comment>
<organism evidence="15">
    <name type="scientific">Naegleria gruberi</name>
    <name type="common">Amoeba</name>
    <dbReference type="NCBI Taxonomy" id="5762"/>
    <lineage>
        <taxon>Eukaryota</taxon>
        <taxon>Discoba</taxon>
        <taxon>Heterolobosea</taxon>
        <taxon>Tetramitia</taxon>
        <taxon>Eutetramitia</taxon>
        <taxon>Vahlkampfiidae</taxon>
        <taxon>Naegleria</taxon>
    </lineage>
</organism>
<accession>D2V794</accession>
<evidence type="ECO:0000256" key="1">
    <source>
        <dbReference type="ARBA" id="ARBA00004496"/>
    </source>
</evidence>
<dbReference type="GO" id="GO:0046872">
    <property type="term" value="F:metal ion binding"/>
    <property type="evidence" value="ECO:0007669"/>
    <property type="project" value="UniProtKB-KW"/>
</dbReference>
<keyword evidence="11" id="KW-0175">Coiled coil</keyword>
<evidence type="ECO:0000256" key="8">
    <source>
        <dbReference type="ARBA" id="ARBA00022840"/>
    </source>
</evidence>
<evidence type="ECO:0000256" key="11">
    <source>
        <dbReference type="SAM" id="Coils"/>
    </source>
</evidence>
<keyword evidence="5" id="KW-0819">tRNA processing</keyword>
<dbReference type="KEGG" id="ngr:NAEGRDRAFT_57360"/>
<dbReference type="GeneID" id="8861400"/>
<keyword evidence="13" id="KW-0812">Transmembrane</keyword>
<dbReference type="AlphaFoldDB" id="D2V794"/>
<sequence>MLSSNSSRRRSINLIHQIQSITKNNGKFILGSAANWTTTNWNQSTKFIGERTFSTHSCLNGPELKKQQKMDDYKYSAREIPSQVTPTYFEATFVVNSVEETRNLAERFSSMLESTDVVLLIGDMGSGKSVFARHVIRVLEKDMNLNVPSPTFLLDNIYESKMTSKKVLLSNNTTTTNTSSEQSESKEEKTSTLSEPVVENSPAQEPTTTTNEQQTNTSSEQSTTSENVFNLQSTASLIMDSAESLKQKREMLQKELESRKDAEVMLKKVIYRGIRAFGVLFISVCLLIWAVKRKNLEAKVKKFNDKIKKSEEKEQELERELEANFSYIKKDIENKNGTSTSQ</sequence>
<evidence type="ECO:0000256" key="5">
    <source>
        <dbReference type="ARBA" id="ARBA00022694"/>
    </source>
</evidence>
<dbReference type="PANTHER" id="PTHR33540:SF2">
    <property type="entry name" value="TRNA THREONYLCARBAMOYLADENOSINE BIOSYNTHESIS PROTEIN TSAE"/>
    <property type="match status" value="1"/>
</dbReference>
<dbReference type="PANTHER" id="PTHR33540">
    <property type="entry name" value="TRNA THREONYLCARBAMOYLADENOSINE BIOSYNTHESIS PROTEIN TSAE"/>
    <property type="match status" value="1"/>
</dbReference>
<name>D2V794_NAEGR</name>
<evidence type="ECO:0000256" key="13">
    <source>
        <dbReference type="SAM" id="Phobius"/>
    </source>
</evidence>
<feature type="region of interest" description="Disordered" evidence="12">
    <location>
        <begin position="169"/>
        <end position="226"/>
    </location>
</feature>
<dbReference type="Gene3D" id="3.40.50.300">
    <property type="entry name" value="P-loop containing nucleotide triphosphate hydrolases"/>
    <property type="match status" value="1"/>
</dbReference>
<evidence type="ECO:0000256" key="7">
    <source>
        <dbReference type="ARBA" id="ARBA00022741"/>
    </source>
</evidence>
<proteinExistence type="inferred from homology"/>
<evidence type="ECO:0000256" key="2">
    <source>
        <dbReference type="ARBA" id="ARBA00007599"/>
    </source>
</evidence>
<dbReference type="InterPro" id="IPR027417">
    <property type="entry name" value="P-loop_NTPase"/>
</dbReference>
<comment type="similarity">
    <text evidence="2">Belongs to the TsaE family.</text>
</comment>
<dbReference type="InterPro" id="IPR003442">
    <property type="entry name" value="T6A_TsaE"/>
</dbReference>
<dbReference type="OrthoDB" id="507945at2759"/>
<dbReference type="GO" id="GO:0002949">
    <property type="term" value="P:tRNA threonylcarbamoyladenosine modification"/>
    <property type="evidence" value="ECO:0007669"/>
    <property type="project" value="InterPro"/>
</dbReference>
<keyword evidence="15" id="KW-1185">Reference proteome</keyword>
<keyword evidence="13" id="KW-0472">Membrane</keyword>
<evidence type="ECO:0000256" key="10">
    <source>
        <dbReference type="ARBA" id="ARBA00032441"/>
    </source>
</evidence>
<dbReference type="GO" id="GO:0005737">
    <property type="term" value="C:cytoplasm"/>
    <property type="evidence" value="ECO:0007669"/>
    <property type="project" value="UniProtKB-SubCell"/>
</dbReference>
<gene>
    <name evidence="14" type="ORF">NAEGRDRAFT_57360</name>
</gene>
<evidence type="ECO:0000313" key="15">
    <source>
        <dbReference type="Proteomes" id="UP000006671"/>
    </source>
</evidence>
<evidence type="ECO:0000313" key="14">
    <source>
        <dbReference type="EMBL" id="EFC47333.1"/>
    </source>
</evidence>
<keyword evidence="6" id="KW-0479">Metal-binding</keyword>
<dbReference type="GO" id="GO:0005524">
    <property type="term" value="F:ATP binding"/>
    <property type="evidence" value="ECO:0007669"/>
    <property type="project" value="UniProtKB-KW"/>
</dbReference>
<dbReference type="Proteomes" id="UP000006671">
    <property type="component" value="Unassembled WGS sequence"/>
</dbReference>
<evidence type="ECO:0000256" key="12">
    <source>
        <dbReference type="SAM" id="MobiDB-lite"/>
    </source>
</evidence>
<dbReference type="InParanoid" id="D2V794"/>
<keyword evidence="8" id="KW-0067">ATP-binding</keyword>
<dbReference type="STRING" id="5762.D2V794"/>